<keyword evidence="1" id="KW-0472">Membrane</keyword>
<feature type="transmembrane region" description="Helical" evidence="1">
    <location>
        <begin position="718"/>
        <end position="744"/>
    </location>
</feature>
<keyword evidence="4" id="KW-1185">Reference proteome</keyword>
<keyword evidence="1" id="KW-1133">Transmembrane helix</keyword>
<evidence type="ECO:0000259" key="2">
    <source>
        <dbReference type="Pfam" id="PF13962"/>
    </source>
</evidence>
<name>A0A5N6P8A3_9ASTR</name>
<evidence type="ECO:0000256" key="1">
    <source>
        <dbReference type="SAM" id="Phobius"/>
    </source>
</evidence>
<dbReference type="PANTHER" id="PTHR24177">
    <property type="entry name" value="CASKIN"/>
    <property type="match status" value="1"/>
</dbReference>
<protein>
    <recommendedName>
        <fullName evidence="2">PGG domain-containing protein</fullName>
    </recommendedName>
</protein>
<sequence length="796" mass="89316">MSTMTSSLSPSLSKYPQPIYKEHDLHTIPKHNKYNVNYWKLAMSDYIEGNGLIAFIDGSITPPPEKINEKNEQLQGIENPDYTQWKQIDDQAAVEGNLKSLQEILLKEPNVVSAVITGAFETALIVACHRNMNSKFVEKLISLMSPQDLAMQNSFGKTAMFGAAVVGNVEAMKMMVDKNPNLPNITDIYNQLPIQSAAYAGQKHAVHYLLEVTGKKYLEPRRSKFVHTLLIGGFYVLPISASGNERSTHKSAQQLRRSAAAARSSSAGLPDARLLGASMLRAHCSVQTLIFDFLKLRLRGNLPSVELESPIHYYKNTCDIENPTEEAEKGTKRRGYCILRRKIRQGRHLWVWLERVWEGGHQRVLPNGWAILWWANGLKRYACLAFSSFPALRFLAFAMLWQRRTHLSGRSDLPSVELESPIHYYKNTCDIENPTEEAEKVPEIKQIQKKKVMHTQALKLLRFICGEISKLDSKRIRDLIGQPLQAAAAMGNVEVVEEILISIPNAIHLVNENKHGVFQIAILNRKASVFNLIYQITTQRHLLLDQIDTSYNNALHLAANMVGGTKDETTYDLRSSAPGAALQMQRELQWFKVVKELSWPQDQEERNMFGKTPATIFTQTHENLAKEGEQWMKDRANSGIIVATLIATIMFTSAITVPGGSSSSNGLPIFTERQAFVVFAVSDALALFMSASSMLMFLGILTARYAVQDFLYSLPKRLIIALISLFLSIIFMMISFTSILYLVFGDEKRWVLGLVSSMATIPVLLFASLQFNPLLDIISSTYGPGIFGKRGDSVIL</sequence>
<feature type="transmembrane region" description="Helical" evidence="1">
    <location>
        <begin position="636"/>
        <end position="655"/>
    </location>
</feature>
<dbReference type="Gene3D" id="1.25.40.20">
    <property type="entry name" value="Ankyrin repeat-containing domain"/>
    <property type="match status" value="1"/>
</dbReference>
<dbReference type="Pfam" id="PF12796">
    <property type="entry name" value="Ank_2"/>
    <property type="match status" value="1"/>
</dbReference>
<evidence type="ECO:0000313" key="3">
    <source>
        <dbReference type="EMBL" id="KAD5961896.1"/>
    </source>
</evidence>
<dbReference type="InterPro" id="IPR002110">
    <property type="entry name" value="Ankyrin_rpt"/>
</dbReference>
<dbReference type="SUPFAM" id="SSF48403">
    <property type="entry name" value="Ankyrin repeat"/>
    <property type="match status" value="1"/>
</dbReference>
<dbReference type="AlphaFoldDB" id="A0A5N6P8A3"/>
<reference evidence="3 4" key="1">
    <citation type="submission" date="2019-05" db="EMBL/GenBank/DDBJ databases">
        <title>Mikania micrantha, genome provides insights into the molecular mechanism of rapid growth.</title>
        <authorList>
            <person name="Liu B."/>
        </authorList>
    </citation>
    <scope>NUCLEOTIDE SEQUENCE [LARGE SCALE GENOMIC DNA]</scope>
    <source>
        <strain evidence="3">NLD-2019</strain>
        <tissue evidence="3">Leaf</tissue>
    </source>
</reference>
<organism evidence="3 4">
    <name type="scientific">Mikania micrantha</name>
    <name type="common">bitter vine</name>
    <dbReference type="NCBI Taxonomy" id="192012"/>
    <lineage>
        <taxon>Eukaryota</taxon>
        <taxon>Viridiplantae</taxon>
        <taxon>Streptophyta</taxon>
        <taxon>Embryophyta</taxon>
        <taxon>Tracheophyta</taxon>
        <taxon>Spermatophyta</taxon>
        <taxon>Magnoliopsida</taxon>
        <taxon>eudicotyledons</taxon>
        <taxon>Gunneridae</taxon>
        <taxon>Pentapetalae</taxon>
        <taxon>asterids</taxon>
        <taxon>campanulids</taxon>
        <taxon>Asterales</taxon>
        <taxon>Asteraceae</taxon>
        <taxon>Asteroideae</taxon>
        <taxon>Heliantheae alliance</taxon>
        <taxon>Eupatorieae</taxon>
        <taxon>Mikania</taxon>
    </lineage>
</organism>
<evidence type="ECO:0000313" key="4">
    <source>
        <dbReference type="Proteomes" id="UP000326396"/>
    </source>
</evidence>
<feature type="transmembrane region" description="Helical" evidence="1">
    <location>
        <begin position="675"/>
        <end position="706"/>
    </location>
</feature>
<dbReference type="EMBL" id="SZYD01000006">
    <property type="protein sequence ID" value="KAD5961896.1"/>
    <property type="molecule type" value="Genomic_DNA"/>
</dbReference>
<keyword evidence="1" id="KW-0812">Transmembrane</keyword>
<feature type="domain" description="PGG" evidence="2">
    <location>
        <begin position="630"/>
        <end position="743"/>
    </location>
</feature>
<dbReference type="PANTHER" id="PTHR24177:SF292">
    <property type="entry name" value="ANKYRIN REPEAT FAMILY PROTEIN-RELATED"/>
    <property type="match status" value="1"/>
</dbReference>
<dbReference type="Pfam" id="PF13962">
    <property type="entry name" value="PGG"/>
    <property type="match status" value="1"/>
</dbReference>
<accession>A0A5N6P8A3</accession>
<proteinExistence type="predicted"/>
<dbReference type="SMART" id="SM00248">
    <property type="entry name" value="ANK"/>
    <property type="match status" value="4"/>
</dbReference>
<dbReference type="InterPro" id="IPR036770">
    <property type="entry name" value="Ankyrin_rpt-contain_sf"/>
</dbReference>
<comment type="caution">
    <text evidence="3">The sequence shown here is derived from an EMBL/GenBank/DDBJ whole genome shotgun (WGS) entry which is preliminary data.</text>
</comment>
<dbReference type="GO" id="GO:0016020">
    <property type="term" value="C:membrane"/>
    <property type="evidence" value="ECO:0007669"/>
    <property type="project" value="TreeGrafter"/>
</dbReference>
<gene>
    <name evidence="3" type="ORF">E3N88_13369</name>
</gene>
<dbReference type="Proteomes" id="UP000326396">
    <property type="component" value="Linkage Group LG14"/>
</dbReference>
<feature type="transmembrane region" description="Helical" evidence="1">
    <location>
        <begin position="750"/>
        <end position="769"/>
    </location>
</feature>
<dbReference type="InterPro" id="IPR026961">
    <property type="entry name" value="PGG_dom"/>
</dbReference>
<dbReference type="OrthoDB" id="1925304at2759"/>